<dbReference type="Proteomes" id="UP000499080">
    <property type="component" value="Unassembled WGS sequence"/>
</dbReference>
<reference evidence="1 2" key="1">
    <citation type="journal article" date="2019" name="Sci. Rep.">
        <title>Orb-weaving spider Araneus ventricosus genome elucidates the spidroin gene catalogue.</title>
        <authorList>
            <person name="Kono N."/>
            <person name="Nakamura H."/>
            <person name="Ohtoshi R."/>
            <person name="Moran D.A.P."/>
            <person name="Shinohara A."/>
            <person name="Yoshida Y."/>
            <person name="Fujiwara M."/>
            <person name="Mori M."/>
            <person name="Tomita M."/>
            <person name="Arakawa K."/>
        </authorList>
    </citation>
    <scope>NUCLEOTIDE SEQUENCE [LARGE SCALE GENOMIC DNA]</scope>
</reference>
<sequence length="259" mass="29406">MALPHQHSTPYQRKDPDVFNALQTYIQGGSLVVLVQTRELSSLWQVLVNLVRLKSRFDTTRELFRDETRNLEPWSDDEENTWAGIPFFLSLQTSEPQHTYFLPTEVGRTMFTLPALLYLKLLPLFGQCLYHLIVPNKSRPPHAGGAALSPLVLYRPYTLLGRPGQCGTPQVNFTPGPAAGQESRLLDQRFTGSSLKCIEVSSMYVRLDTSSSSAPNFLCLVCCRSLYMGCHLSRRPRPPLTEIQNYEDRPQITLEYISK</sequence>
<comment type="caution">
    <text evidence="1">The sequence shown here is derived from an EMBL/GenBank/DDBJ whole genome shotgun (WGS) entry which is preliminary data.</text>
</comment>
<dbReference type="EMBL" id="BGPR01001224">
    <property type="protein sequence ID" value="GBM48696.1"/>
    <property type="molecule type" value="Genomic_DNA"/>
</dbReference>
<evidence type="ECO:0000313" key="2">
    <source>
        <dbReference type="Proteomes" id="UP000499080"/>
    </source>
</evidence>
<organism evidence="1 2">
    <name type="scientific">Araneus ventricosus</name>
    <name type="common">Orbweaver spider</name>
    <name type="synonym">Epeira ventricosa</name>
    <dbReference type="NCBI Taxonomy" id="182803"/>
    <lineage>
        <taxon>Eukaryota</taxon>
        <taxon>Metazoa</taxon>
        <taxon>Ecdysozoa</taxon>
        <taxon>Arthropoda</taxon>
        <taxon>Chelicerata</taxon>
        <taxon>Arachnida</taxon>
        <taxon>Araneae</taxon>
        <taxon>Araneomorphae</taxon>
        <taxon>Entelegynae</taxon>
        <taxon>Araneoidea</taxon>
        <taxon>Araneidae</taxon>
        <taxon>Araneus</taxon>
    </lineage>
</organism>
<gene>
    <name evidence="1" type="ORF">AVEN_192295_1</name>
</gene>
<protein>
    <submittedName>
        <fullName evidence="1">Uncharacterized protein</fullName>
    </submittedName>
</protein>
<proteinExistence type="predicted"/>
<evidence type="ECO:0000313" key="1">
    <source>
        <dbReference type="EMBL" id="GBM48696.1"/>
    </source>
</evidence>
<accession>A0A4Y2G7E6</accession>
<name>A0A4Y2G7E6_ARAVE</name>
<keyword evidence="2" id="KW-1185">Reference proteome</keyword>
<dbReference type="AlphaFoldDB" id="A0A4Y2G7E6"/>